<feature type="transmembrane region" description="Helical" evidence="6">
    <location>
        <begin position="360"/>
        <end position="381"/>
    </location>
</feature>
<feature type="transmembrane region" description="Helical" evidence="6">
    <location>
        <begin position="328"/>
        <end position="348"/>
    </location>
</feature>
<feature type="transmembrane region" description="Helical" evidence="6">
    <location>
        <begin position="83"/>
        <end position="104"/>
    </location>
</feature>
<dbReference type="PROSITE" id="PS50850">
    <property type="entry name" value="MFS"/>
    <property type="match status" value="1"/>
</dbReference>
<protein>
    <recommendedName>
        <fullName evidence="7">Major facilitator superfamily (MFS) profile domain-containing protein</fullName>
    </recommendedName>
</protein>
<dbReference type="Gene3D" id="1.20.1250.20">
    <property type="entry name" value="MFS general substrate transporter like domains"/>
    <property type="match status" value="1"/>
</dbReference>
<feature type="transmembrane region" description="Helical" evidence="6">
    <location>
        <begin position="140"/>
        <end position="161"/>
    </location>
</feature>
<organism evidence="8 9">
    <name type="scientific">Actinoplanes awajinensis subsp. mycoplanecinus</name>
    <dbReference type="NCBI Taxonomy" id="135947"/>
    <lineage>
        <taxon>Bacteria</taxon>
        <taxon>Bacillati</taxon>
        <taxon>Actinomycetota</taxon>
        <taxon>Actinomycetes</taxon>
        <taxon>Micromonosporales</taxon>
        <taxon>Micromonosporaceae</taxon>
        <taxon>Actinoplanes</taxon>
    </lineage>
</organism>
<evidence type="ECO:0000256" key="5">
    <source>
        <dbReference type="ARBA" id="ARBA00023136"/>
    </source>
</evidence>
<feature type="transmembrane region" description="Helical" evidence="6">
    <location>
        <begin position="299"/>
        <end position="322"/>
    </location>
</feature>
<accession>A0A101JU09</accession>
<comment type="subcellular location">
    <subcellularLocation>
        <location evidence="1">Cell membrane</location>
        <topology evidence="1">Multi-pass membrane protein</topology>
    </subcellularLocation>
</comment>
<evidence type="ECO:0000256" key="3">
    <source>
        <dbReference type="ARBA" id="ARBA00022692"/>
    </source>
</evidence>
<dbReference type="PANTHER" id="PTHR43124:SF3">
    <property type="entry name" value="CHLORAMPHENICOL EFFLUX PUMP RV0191"/>
    <property type="match status" value="1"/>
</dbReference>
<feature type="transmembrane region" description="Helical" evidence="6">
    <location>
        <begin position="268"/>
        <end position="287"/>
    </location>
</feature>
<dbReference type="InterPro" id="IPR011701">
    <property type="entry name" value="MFS"/>
</dbReference>
<keyword evidence="5 6" id="KW-0472">Membrane</keyword>
<feature type="transmembrane region" description="Helical" evidence="6">
    <location>
        <begin position="198"/>
        <end position="218"/>
    </location>
</feature>
<feature type="transmembrane region" description="Helical" evidence="6">
    <location>
        <begin position="168"/>
        <end position="186"/>
    </location>
</feature>
<dbReference type="AlphaFoldDB" id="A0A101JU09"/>
<keyword evidence="2" id="KW-1003">Cell membrane</keyword>
<evidence type="ECO:0000313" key="9">
    <source>
        <dbReference type="Proteomes" id="UP000053244"/>
    </source>
</evidence>
<dbReference type="InterPro" id="IPR050189">
    <property type="entry name" value="MFS_Efflux_Transporters"/>
</dbReference>
<comment type="caution">
    <text evidence="8">The sequence shown here is derived from an EMBL/GenBank/DDBJ whole genome shotgun (WGS) entry which is preliminary data.</text>
</comment>
<evidence type="ECO:0000256" key="1">
    <source>
        <dbReference type="ARBA" id="ARBA00004651"/>
    </source>
</evidence>
<dbReference type="InterPro" id="IPR020846">
    <property type="entry name" value="MFS_dom"/>
</dbReference>
<dbReference type="InterPro" id="IPR036259">
    <property type="entry name" value="MFS_trans_sf"/>
</dbReference>
<dbReference type="EMBL" id="LLZH01000178">
    <property type="protein sequence ID" value="KUL32406.1"/>
    <property type="molecule type" value="Genomic_DNA"/>
</dbReference>
<dbReference type="CDD" id="cd17324">
    <property type="entry name" value="MFS_NepI_like"/>
    <property type="match status" value="1"/>
</dbReference>
<evidence type="ECO:0000313" key="8">
    <source>
        <dbReference type="EMBL" id="KUL32406.1"/>
    </source>
</evidence>
<dbReference type="SUPFAM" id="SSF103473">
    <property type="entry name" value="MFS general substrate transporter"/>
    <property type="match status" value="1"/>
</dbReference>
<evidence type="ECO:0000256" key="4">
    <source>
        <dbReference type="ARBA" id="ARBA00022989"/>
    </source>
</evidence>
<feature type="transmembrane region" description="Helical" evidence="6">
    <location>
        <begin position="111"/>
        <end position="134"/>
    </location>
</feature>
<dbReference type="PANTHER" id="PTHR43124">
    <property type="entry name" value="PURINE EFFLUX PUMP PBUE"/>
    <property type="match status" value="1"/>
</dbReference>
<evidence type="ECO:0000256" key="6">
    <source>
        <dbReference type="SAM" id="Phobius"/>
    </source>
</evidence>
<feature type="domain" description="Major facilitator superfamily (MFS) profile" evidence="7">
    <location>
        <begin position="45"/>
        <end position="418"/>
    </location>
</feature>
<evidence type="ECO:0000259" key="7">
    <source>
        <dbReference type="PROSITE" id="PS50850"/>
    </source>
</evidence>
<dbReference type="Proteomes" id="UP000053244">
    <property type="component" value="Unassembled WGS sequence"/>
</dbReference>
<feature type="transmembrane region" description="Helical" evidence="6">
    <location>
        <begin position="393"/>
        <end position="415"/>
    </location>
</feature>
<name>A0A101JU09_9ACTN</name>
<dbReference type="GO" id="GO:0022857">
    <property type="term" value="F:transmembrane transporter activity"/>
    <property type="evidence" value="ECO:0007669"/>
    <property type="project" value="InterPro"/>
</dbReference>
<evidence type="ECO:0000256" key="2">
    <source>
        <dbReference type="ARBA" id="ARBA00022475"/>
    </source>
</evidence>
<keyword evidence="9" id="KW-1185">Reference proteome</keyword>
<sequence>MVTPVARTWFRYHGQTFRVAARYTFGESERMLDTGVVTRTRTAPALAALSVGTFAIGMTEFVITGLLPDIATDLRVSIPTAGLLISGYALSVVFGGPLVTSLLVARSRRPVLVGLLAFFVLGNVLSALATAYPLMLAGRVVAALGHGSFIGFATVVAGDLMPDRRSRAIGAMLAGLTLSTVAGAPLGTLLGQQLGWRATFWTMAGLGLIAALATALFVPDSRPARSTGQLGAFRNLELWLALALTACAFGAVYAPYTYVAPLMTDVAGFPVGALPWLLALFGTGLVLGNVIGARAADRWLMGTVVGASVAMLAVLLIFPVAARSPAPAAITLFVLGVVAYATVPGLTNRVLVAAGPDGQNLLASSAAVSAFNLGNAAGAYFGGRAIADGWGYASTPLVGAGMEALALVLAGVLLARRSRSTLDRDLLDDRV</sequence>
<proteinExistence type="predicted"/>
<feature type="transmembrane region" description="Helical" evidence="6">
    <location>
        <begin position="238"/>
        <end position="256"/>
    </location>
</feature>
<keyword evidence="4 6" id="KW-1133">Transmembrane helix</keyword>
<dbReference type="Pfam" id="PF07690">
    <property type="entry name" value="MFS_1"/>
    <property type="match status" value="1"/>
</dbReference>
<keyword evidence="3 6" id="KW-0812">Transmembrane</keyword>
<reference evidence="8 9" key="1">
    <citation type="submission" date="2015-10" db="EMBL/GenBank/DDBJ databases">
        <authorList>
            <person name="Gilbert D.G."/>
        </authorList>
    </citation>
    <scope>NUCLEOTIDE SEQUENCE [LARGE SCALE GENOMIC DNA]</scope>
    <source>
        <strain evidence="8 9">NRRL B-16712</strain>
    </source>
</reference>
<feature type="transmembrane region" description="Helical" evidence="6">
    <location>
        <begin position="45"/>
        <end position="63"/>
    </location>
</feature>
<gene>
    <name evidence="8" type="ORF">ADL15_20540</name>
</gene>
<dbReference type="GO" id="GO:0005886">
    <property type="term" value="C:plasma membrane"/>
    <property type="evidence" value="ECO:0007669"/>
    <property type="project" value="UniProtKB-SubCell"/>
</dbReference>